<gene>
    <name evidence="3" type="ORF">BDV95DRAFT_612251</name>
</gene>
<keyword evidence="4" id="KW-1185">Reference proteome</keyword>
<dbReference type="PANTHER" id="PTHR42109">
    <property type="entry name" value="UNPLACED GENOMIC SCAFFOLD UM_SCAF_CONTIG_1.265, WHOLE GENOME SHOTGUN SEQUENCE"/>
    <property type="match status" value="1"/>
</dbReference>
<evidence type="ECO:0000259" key="2">
    <source>
        <dbReference type="Pfam" id="PF24800"/>
    </source>
</evidence>
<feature type="transmembrane region" description="Helical" evidence="1">
    <location>
        <begin position="102"/>
        <end position="122"/>
    </location>
</feature>
<dbReference type="Proteomes" id="UP000481861">
    <property type="component" value="Unassembled WGS sequence"/>
</dbReference>
<dbReference type="EMBL" id="JAADJZ010000030">
    <property type="protein sequence ID" value="KAF2866017.1"/>
    <property type="molecule type" value="Genomic_DNA"/>
</dbReference>
<dbReference type="InterPro" id="IPR056119">
    <property type="entry name" value="DUF7702"/>
</dbReference>
<feature type="transmembrane region" description="Helical" evidence="1">
    <location>
        <begin position="208"/>
        <end position="228"/>
    </location>
</feature>
<keyword evidence="1" id="KW-0812">Transmembrane</keyword>
<evidence type="ECO:0000313" key="4">
    <source>
        <dbReference type="Proteomes" id="UP000481861"/>
    </source>
</evidence>
<feature type="transmembrane region" description="Helical" evidence="1">
    <location>
        <begin position="134"/>
        <end position="157"/>
    </location>
</feature>
<feature type="transmembrane region" description="Helical" evidence="1">
    <location>
        <begin position="13"/>
        <end position="29"/>
    </location>
</feature>
<name>A0A7C8HZB2_9PLEO</name>
<evidence type="ECO:0000313" key="3">
    <source>
        <dbReference type="EMBL" id="KAF2866017.1"/>
    </source>
</evidence>
<dbReference type="OrthoDB" id="2560628at2759"/>
<feature type="transmembrane region" description="Helical" evidence="1">
    <location>
        <begin position="68"/>
        <end position="90"/>
    </location>
</feature>
<sequence>MPSSQDRLAIAEVVFWGGTALPCSLYLWVKQGWLRLEWLFVFILASLRVIGSILQLQQDDLGPPSTSIAIVNGIGLSPLFGITLMLVHRLCVTAQHQRMGKIAVFLHVVIFGTVPLLIVGILKIVKSGSSTTLGVILAAIGLAIFLQVYLAQTFLVLRAYRSKNVLKHNSLAIALFAMTPLLLLRLLYSALSILVTSSDPVGSMAAQVVLAVLPENLIALVAVGWGLLNMKEPKEQHNGYELS</sequence>
<feature type="transmembrane region" description="Helical" evidence="1">
    <location>
        <begin position="36"/>
        <end position="56"/>
    </location>
</feature>
<evidence type="ECO:0000256" key="1">
    <source>
        <dbReference type="SAM" id="Phobius"/>
    </source>
</evidence>
<feature type="domain" description="DUF7702" evidence="2">
    <location>
        <begin position="5"/>
        <end position="228"/>
    </location>
</feature>
<keyword evidence="1" id="KW-0472">Membrane</keyword>
<keyword evidence="1" id="KW-1133">Transmembrane helix</keyword>
<accession>A0A7C8HZB2</accession>
<dbReference type="AlphaFoldDB" id="A0A7C8HZB2"/>
<proteinExistence type="predicted"/>
<protein>
    <recommendedName>
        <fullName evidence="2">DUF7702 domain-containing protein</fullName>
    </recommendedName>
</protein>
<dbReference type="Pfam" id="PF24800">
    <property type="entry name" value="DUF7702"/>
    <property type="match status" value="1"/>
</dbReference>
<comment type="caution">
    <text evidence="3">The sequence shown here is derived from an EMBL/GenBank/DDBJ whole genome shotgun (WGS) entry which is preliminary data.</text>
</comment>
<organism evidence="3 4">
    <name type="scientific">Massariosphaeria phaeospora</name>
    <dbReference type="NCBI Taxonomy" id="100035"/>
    <lineage>
        <taxon>Eukaryota</taxon>
        <taxon>Fungi</taxon>
        <taxon>Dikarya</taxon>
        <taxon>Ascomycota</taxon>
        <taxon>Pezizomycotina</taxon>
        <taxon>Dothideomycetes</taxon>
        <taxon>Pleosporomycetidae</taxon>
        <taxon>Pleosporales</taxon>
        <taxon>Pleosporales incertae sedis</taxon>
        <taxon>Massariosphaeria</taxon>
    </lineage>
</organism>
<reference evidence="3 4" key="1">
    <citation type="submission" date="2020-01" db="EMBL/GenBank/DDBJ databases">
        <authorList>
            <consortium name="DOE Joint Genome Institute"/>
            <person name="Haridas S."/>
            <person name="Albert R."/>
            <person name="Binder M."/>
            <person name="Bloem J."/>
            <person name="Labutti K."/>
            <person name="Salamov A."/>
            <person name="Andreopoulos B."/>
            <person name="Baker S.E."/>
            <person name="Barry K."/>
            <person name="Bills G."/>
            <person name="Bluhm B.H."/>
            <person name="Cannon C."/>
            <person name="Castanera R."/>
            <person name="Culley D.E."/>
            <person name="Daum C."/>
            <person name="Ezra D."/>
            <person name="Gonzalez J.B."/>
            <person name="Henrissat B."/>
            <person name="Kuo A."/>
            <person name="Liang C."/>
            <person name="Lipzen A."/>
            <person name="Lutzoni F."/>
            <person name="Magnuson J."/>
            <person name="Mondo S."/>
            <person name="Nolan M."/>
            <person name="Ohm R."/>
            <person name="Pangilinan J."/>
            <person name="Park H.-J.H."/>
            <person name="Ramirez L."/>
            <person name="Alfaro M."/>
            <person name="Sun H."/>
            <person name="Tritt A."/>
            <person name="Yoshinaga Y."/>
            <person name="Zwiers L.-H.L."/>
            <person name="Turgeon B.G."/>
            <person name="Goodwin S.B."/>
            <person name="Spatafora J.W."/>
            <person name="Crous P.W."/>
            <person name="Grigoriev I.V."/>
        </authorList>
    </citation>
    <scope>NUCLEOTIDE SEQUENCE [LARGE SCALE GENOMIC DNA]</scope>
    <source>
        <strain evidence="3 4">CBS 611.86</strain>
    </source>
</reference>
<dbReference type="PANTHER" id="PTHR42109:SF2">
    <property type="entry name" value="INTEGRAL MEMBRANE PROTEIN"/>
    <property type="match status" value="1"/>
</dbReference>
<feature type="transmembrane region" description="Helical" evidence="1">
    <location>
        <begin position="169"/>
        <end position="188"/>
    </location>
</feature>